<feature type="region of interest" description="Disordered" evidence="1">
    <location>
        <begin position="217"/>
        <end position="266"/>
    </location>
</feature>
<sequence length="396" mass="44009">MGKRASSTRPSETPQDLAIQELIQRRYQKPTGSHKRRASSASQRAKSDSAMDRTPSKSSLENKERAYVAASRRTDRSLEDRIKSAHQASDVHFERTGKRYRITRENVEKGLWYDEIDDLPRHRLAEYTMDNQKRRHYQEVNEQFARVYGRIVPQYHAPHQVHYSQAYLQYAEPQLPMPVMPGQQHLSGYQLPPPPISYTAEEPLPMEFMQYPYGANGPTNQYTSRRSISPASSGSAASRKPATSVSPVSNGTPSNPTSPESEIDSSAAEIMASASRHNSFDQLATSNSPMLAHDMFANFTTSAPGNTLLAGAIDPELHSPPTDYFADLSFEDMAAAGYPPLDIFNFQPPARMVDATEEGSPAAVTAPENSWEDLLNTTEYDEVSLAQGAQGWAHQG</sequence>
<protein>
    <submittedName>
        <fullName evidence="2">Uncharacterized protein</fullName>
    </submittedName>
</protein>
<dbReference type="Proteomes" id="UP001303160">
    <property type="component" value="Unassembled WGS sequence"/>
</dbReference>
<organism evidence="2 3">
    <name type="scientific">Triangularia verruculosa</name>
    <dbReference type="NCBI Taxonomy" id="2587418"/>
    <lineage>
        <taxon>Eukaryota</taxon>
        <taxon>Fungi</taxon>
        <taxon>Dikarya</taxon>
        <taxon>Ascomycota</taxon>
        <taxon>Pezizomycotina</taxon>
        <taxon>Sordariomycetes</taxon>
        <taxon>Sordariomycetidae</taxon>
        <taxon>Sordariales</taxon>
        <taxon>Podosporaceae</taxon>
        <taxon>Triangularia</taxon>
    </lineage>
</organism>
<evidence type="ECO:0000313" key="2">
    <source>
        <dbReference type="EMBL" id="KAK4203546.1"/>
    </source>
</evidence>
<reference evidence="2" key="2">
    <citation type="submission" date="2023-05" db="EMBL/GenBank/DDBJ databases">
        <authorList>
            <consortium name="Lawrence Berkeley National Laboratory"/>
            <person name="Steindorff A."/>
            <person name="Hensen N."/>
            <person name="Bonometti L."/>
            <person name="Westerberg I."/>
            <person name="Brannstrom I.O."/>
            <person name="Guillou S."/>
            <person name="Cros-Aarteil S."/>
            <person name="Calhoun S."/>
            <person name="Haridas S."/>
            <person name="Kuo A."/>
            <person name="Mondo S."/>
            <person name="Pangilinan J."/>
            <person name="Riley R."/>
            <person name="Labutti K."/>
            <person name="Andreopoulos B."/>
            <person name="Lipzen A."/>
            <person name="Chen C."/>
            <person name="Yanf M."/>
            <person name="Daum C."/>
            <person name="Ng V."/>
            <person name="Clum A."/>
            <person name="Ohm R."/>
            <person name="Martin F."/>
            <person name="Silar P."/>
            <person name="Natvig D."/>
            <person name="Lalanne C."/>
            <person name="Gautier V."/>
            <person name="Ament-Velasquez S.L."/>
            <person name="Kruys A."/>
            <person name="Hutchinson M.I."/>
            <person name="Powell A.J."/>
            <person name="Barry K."/>
            <person name="Miller A.N."/>
            <person name="Grigoriev I.V."/>
            <person name="Debuchy R."/>
            <person name="Gladieux P."/>
            <person name="Thoren M.H."/>
            <person name="Johannesson H."/>
        </authorList>
    </citation>
    <scope>NUCLEOTIDE SEQUENCE</scope>
    <source>
        <strain evidence="2">CBS 315.58</strain>
    </source>
</reference>
<feature type="compositionally biased region" description="Polar residues" evidence="1">
    <location>
        <begin position="1"/>
        <end position="14"/>
    </location>
</feature>
<gene>
    <name evidence="2" type="ORF">QBC40DRAFT_219040</name>
</gene>
<proteinExistence type="predicted"/>
<dbReference type="EMBL" id="MU863888">
    <property type="protein sequence ID" value="KAK4203546.1"/>
    <property type="molecule type" value="Genomic_DNA"/>
</dbReference>
<evidence type="ECO:0000313" key="3">
    <source>
        <dbReference type="Proteomes" id="UP001303160"/>
    </source>
</evidence>
<dbReference type="AlphaFoldDB" id="A0AAN6XNF1"/>
<name>A0AAN6XNF1_9PEZI</name>
<keyword evidence="3" id="KW-1185">Reference proteome</keyword>
<evidence type="ECO:0000256" key="1">
    <source>
        <dbReference type="SAM" id="MobiDB-lite"/>
    </source>
</evidence>
<feature type="compositionally biased region" description="Polar residues" evidence="1">
    <location>
        <begin position="241"/>
        <end position="260"/>
    </location>
</feature>
<reference evidence="2" key="1">
    <citation type="journal article" date="2023" name="Mol. Phylogenet. Evol.">
        <title>Genome-scale phylogeny and comparative genomics of the fungal order Sordariales.</title>
        <authorList>
            <person name="Hensen N."/>
            <person name="Bonometti L."/>
            <person name="Westerberg I."/>
            <person name="Brannstrom I.O."/>
            <person name="Guillou S."/>
            <person name="Cros-Aarteil S."/>
            <person name="Calhoun S."/>
            <person name="Haridas S."/>
            <person name="Kuo A."/>
            <person name="Mondo S."/>
            <person name="Pangilinan J."/>
            <person name="Riley R."/>
            <person name="LaButti K."/>
            <person name="Andreopoulos B."/>
            <person name="Lipzen A."/>
            <person name="Chen C."/>
            <person name="Yan M."/>
            <person name="Daum C."/>
            <person name="Ng V."/>
            <person name="Clum A."/>
            <person name="Steindorff A."/>
            <person name="Ohm R.A."/>
            <person name="Martin F."/>
            <person name="Silar P."/>
            <person name="Natvig D.O."/>
            <person name="Lalanne C."/>
            <person name="Gautier V."/>
            <person name="Ament-Velasquez S.L."/>
            <person name="Kruys A."/>
            <person name="Hutchinson M.I."/>
            <person name="Powell A.J."/>
            <person name="Barry K."/>
            <person name="Miller A.N."/>
            <person name="Grigoriev I.V."/>
            <person name="Debuchy R."/>
            <person name="Gladieux P."/>
            <person name="Hiltunen Thoren M."/>
            <person name="Johannesson H."/>
        </authorList>
    </citation>
    <scope>NUCLEOTIDE SEQUENCE</scope>
    <source>
        <strain evidence="2">CBS 315.58</strain>
    </source>
</reference>
<feature type="region of interest" description="Disordered" evidence="1">
    <location>
        <begin position="1"/>
        <end position="84"/>
    </location>
</feature>
<comment type="caution">
    <text evidence="2">The sequence shown here is derived from an EMBL/GenBank/DDBJ whole genome shotgun (WGS) entry which is preliminary data.</text>
</comment>
<feature type="compositionally biased region" description="Low complexity" evidence="1">
    <location>
        <begin position="224"/>
        <end position="239"/>
    </location>
</feature>
<feature type="compositionally biased region" description="Basic and acidic residues" evidence="1">
    <location>
        <begin position="45"/>
        <end position="84"/>
    </location>
</feature>
<accession>A0AAN6XNF1</accession>
<feature type="compositionally biased region" description="Basic residues" evidence="1">
    <location>
        <begin position="26"/>
        <end position="38"/>
    </location>
</feature>